<evidence type="ECO:0000313" key="2">
    <source>
        <dbReference type="Proteomes" id="UP000567293"/>
    </source>
</evidence>
<name>A0A7V8NUI7_9BACT</name>
<gene>
    <name evidence="1" type="ORF">HRJ53_22670</name>
</gene>
<proteinExistence type="predicted"/>
<evidence type="ECO:0000313" key="1">
    <source>
        <dbReference type="EMBL" id="MBA0087800.1"/>
    </source>
</evidence>
<comment type="caution">
    <text evidence="1">The sequence shown here is derived from an EMBL/GenBank/DDBJ whole genome shotgun (WGS) entry which is preliminary data.</text>
</comment>
<dbReference type="Proteomes" id="UP000567293">
    <property type="component" value="Unassembled WGS sequence"/>
</dbReference>
<keyword evidence="2" id="KW-1185">Reference proteome</keyword>
<accession>A0A7V8NUI7</accession>
<dbReference type="AlphaFoldDB" id="A0A7V8NUI7"/>
<protein>
    <submittedName>
        <fullName evidence="1">Uncharacterized protein</fullName>
    </submittedName>
</protein>
<dbReference type="EMBL" id="JACDQQ010002191">
    <property type="protein sequence ID" value="MBA0087800.1"/>
    <property type="molecule type" value="Genomic_DNA"/>
</dbReference>
<reference evidence="1" key="1">
    <citation type="submission" date="2020-06" db="EMBL/GenBank/DDBJ databases">
        <title>Legume-microbial interactions unlock mineral nutrients during tropical forest succession.</title>
        <authorList>
            <person name="Epihov D.Z."/>
        </authorList>
    </citation>
    <scope>NUCLEOTIDE SEQUENCE [LARGE SCALE GENOMIC DNA]</scope>
    <source>
        <strain evidence="1">Pan2503</strain>
    </source>
</reference>
<sequence>MTCDPEVIDFSFWFADYYRPEYWPPPNGLLPHPSGVVLGVSAGRESGYCWLFALLIASGIFGRDSFVLQV</sequence>
<organism evidence="1 2">
    <name type="scientific">Candidatus Acidiferrum panamense</name>
    <dbReference type="NCBI Taxonomy" id="2741543"/>
    <lineage>
        <taxon>Bacteria</taxon>
        <taxon>Pseudomonadati</taxon>
        <taxon>Acidobacteriota</taxon>
        <taxon>Terriglobia</taxon>
        <taxon>Candidatus Acidiferrales</taxon>
        <taxon>Candidatus Acidiferrum</taxon>
    </lineage>
</organism>